<reference evidence="5 6" key="1">
    <citation type="submission" date="2019-09" db="EMBL/GenBank/DDBJ databases">
        <authorList>
            <person name="Park J.-S."/>
            <person name="Choi H.-J."/>
        </authorList>
    </citation>
    <scope>NUCLEOTIDE SEQUENCE [LARGE SCALE GENOMIC DNA]</scope>
    <source>
        <strain evidence="5 6">176SS1-4</strain>
    </source>
</reference>
<keyword evidence="3 5" id="KW-0808">Transferase</keyword>
<protein>
    <submittedName>
        <fullName evidence="5">Glycosyltransferase family 2 protein</fullName>
    </submittedName>
</protein>
<dbReference type="EMBL" id="VYQE01000002">
    <property type="protein sequence ID" value="KAA9008986.1"/>
    <property type="molecule type" value="Genomic_DNA"/>
</dbReference>
<dbReference type="InterPro" id="IPR029044">
    <property type="entry name" value="Nucleotide-diphossugar_trans"/>
</dbReference>
<dbReference type="Gene3D" id="3.90.550.10">
    <property type="entry name" value="Spore Coat Polysaccharide Biosynthesis Protein SpsA, Chain A"/>
    <property type="match status" value="1"/>
</dbReference>
<dbReference type="RefSeq" id="WP_150444519.1">
    <property type="nucleotide sequence ID" value="NZ_VYQE01000002.1"/>
</dbReference>
<evidence type="ECO:0000313" key="5">
    <source>
        <dbReference type="EMBL" id="KAA9008986.1"/>
    </source>
</evidence>
<feature type="domain" description="Glycosyltransferase 2-like" evidence="4">
    <location>
        <begin position="19"/>
        <end position="154"/>
    </location>
</feature>
<gene>
    <name evidence="5" type="ORF">F3S47_06940</name>
</gene>
<dbReference type="GO" id="GO:0016757">
    <property type="term" value="F:glycosyltransferase activity"/>
    <property type="evidence" value="ECO:0007669"/>
    <property type="project" value="UniProtKB-KW"/>
</dbReference>
<evidence type="ECO:0000259" key="4">
    <source>
        <dbReference type="Pfam" id="PF00535"/>
    </source>
</evidence>
<comment type="caution">
    <text evidence="5">The sequence shown here is derived from an EMBL/GenBank/DDBJ whole genome shotgun (WGS) entry which is preliminary data.</text>
</comment>
<dbReference type="PANTHER" id="PTHR43179">
    <property type="entry name" value="RHAMNOSYLTRANSFERASE WBBL"/>
    <property type="match status" value="1"/>
</dbReference>
<evidence type="ECO:0000256" key="2">
    <source>
        <dbReference type="ARBA" id="ARBA00022676"/>
    </source>
</evidence>
<dbReference type="Pfam" id="PF00535">
    <property type="entry name" value="Glycos_transf_2"/>
    <property type="match status" value="1"/>
</dbReference>
<dbReference type="AlphaFoldDB" id="A0A5J5GKY3"/>
<evidence type="ECO:0000313" key="6">
    <source>
        <dbReference type="Proteomes" id="UP000326554"/>
    </source>
</evidence>
<dbReference type="CDD" id="cd00761">
    <property type="entry name" value="Glyco_tranf_GTA_type"/>
    <property type="match status" value="1"/>
</dbReference>
<proteinExistence type="inferred from homology"/>
<dbReference type="SUPFAM" id="SSF53448">
    <property type="entry name" value="Nucleotide-diphospho-sugar transferases"/>
    <property type="match status" value="1"/>
</dbReference>
<evidence type="ECO:0000256" key="3">
    <source>
        <dbReference type="ARBA" id="ARBA00022679"/>
    </source>
</evidence>
<dbReference type="PANTHER" id="PTHR43179:SF12">
    <property type="entry name" value="GALACTOFURANOSYLTRANSFERASE GLFT2"/>
    <property type="match status" value="1"/>
</dbReference>
<comment type="similarity">
    <text evidence="1">Belongs to the glycosyltransferase 2 family.</text>
</comment>
<sequence length="320" mass="34922">MTDEPETIVVAAATRGRSRMFRQLLASLGELSPPEDAVLRFVFVQNDPEFTIGEDVEAFAARTGRPAEAVHEPRLGIPQARNAAVEAALGAGANWLAFIDDDETPEPDWIARLVEGARAGGYDLVGGPVDQRAPSGPLTRHQQAVFDYFTRMAREREAKRTEGRQATLHLATNNWLCAAHVLRHHGLRFDEGMRLTGGSDTDFSIRAERAGFRLGWVPDARVSEVIPADKLSAGYCFRRARDQTMAKYHLKYRKAGAGARGKALFHFLTKGLGGAVRVALWPVAGSYTGLRGIRSVGVGVGWLRAALGGSSRLYDRVISD</sequence>
<dbReference type="Proteomes" id="UP000326554">
    <property type="component" value="Unassembled WGS sequence"/>
</dbReference>
<dbReference type="InterPro" id="IPR001173">
    <property type="entry name" value="Glyco_trans_2-like"/>
</dbReference>
<accession>A0A5J5GKY3</accession>
<keyword evidence="6" id="KW-1185">Reference proteome</keyword>
<name>A0A5J5GKY3_9RHOB</name>
<keyword evidence="2" id="KW-0328">Glycosyltransferase</keyword>
<organism evidence="5 6">
    <name type="scientific">Histidinibacterium aquaticum</name>
    <dbReference type="NCBI Taxonomy" id="2613962"/>
    <lineage>
        <taxon>Bacteria</taxon>
        <taxon>Pseudomonadati</taxon>
        <taxon>Pseudomonadota</taxon>
        <taxon>Alphaproteobacteria</taxon>
        <taxon>Rhodobacterales</taxon>
        <taxon>Paracoccaceae</taxon>
        <taxon>Histidinibacterium</taxon>
    </lineage>
</organism>
<evidence type="ECO:0000256" key="1">
    <source>
        <dbReference type="ARBA" id="ARBA00006739"/>
    </source>
</evidence>